<proteinExistence type="predicted"/>
<keyword evidence="3" id="KW-1185">Reference proteome</keyword>
<evidence type="ECO:0000256" key="1">
    <source>
        <dbReference type="SAM" id="MobiDB-lite"/>
    </source>
</evidence>
<protein>
    <submittedName>
        <fullName evidence="2">Uncharacterized protein</fullName>
    </submittedName>
</protein>
<feature type="compositionally biased region" description="Basic and acidic residues" evidence="1">
    <location>
        <begin position="69"/>
        <end position="86"/>
    </location>
</feature>
<dbReference type="Pfam" id="PF17662">
    <property type="entry name" value="DUF5524"/>
    <property type="match status" value="1"/>
</dbReference>
<dbReference type="InterPro" id="IPR040247">
    <property type="entry name" value="DUF5524"/>
</dbReference>
<comment type="caution">
    <text evidence="2">The sequence shown here is derived from an EMBL/GenBank/DDBJ whole genome shotgun (WGS) entry which is preliminary data.</text>
</comment>
<dbReference type="PANTHER" id="PTHR31097:SF2">
    <property type="entry name" value="CHROMOSOME 7 OPEN READING FRAME 57"/>
    <property type="match status" value="1"/>
</dbReference>
<name>A0AAV6SZM1_SOLSE</name>
<feature type="compositionally biased region" description="Basic and acidic residues" evidence="1">
    <location>
        <begin position="1"/>
        <end position="13"/>
    </location>
</feature>
<dbReference type="EMBL" id="JAGKHQ010000002">
    <property type="protein sequence ID" value="KAG7522555.1"/>
    <property type="molecule type" value="Genomic_DNA"/>
</dbReference>
<accession>A0AAV6SZM1</accession>
<feature type="compositionally biased region" description="Basic and acidic residues" evidence="1">
    <location>
        <begin position="94"/>
        <end position="104"/>
    </location>
</feature>
<feature type="compositionally biased region" description="Basic and acidic residues" evidence="1">
    <location>
        <begin position="38"/>
        <end position="58"/>
    </location>
</feature>
<evidence type="ECO:0000313" key="2">
    <source>
        <dbReference type="EMBL" id="KAG7522555.1"/>
    </source>
</evidence>
<sequence length="203" mass="22521">MEPEKSTEIDHQATKPAAVGAHISQIPGLSSSITSNVPEEKTRGRRVRVLDSDSDYVKLAKQGGHKGLLCHDETSPSPTDDYKRPDWFTSSTEDDGKTISEKKKNPGAFQTLEPPFGTDNMSTWEREEDDNCSTEKDLQNNNNNNLHHSPTEKPPSLSKQQHATGQFRRIVFDKKPAPVDMSKLLSFGYADHDKPTADSDASN</sequence>
<dbReference type="Proteomes" id="UP000693946">
    <property type="component" value="Linkage Group LG10"/>
</dbReference>
<evidence type="ECO:0000313" key="3">
    <source>
        <dbReference type="Proteomes" id="UP000693946"/>
    </source>
</evidence>
<gene>
    <name evidence="2" type="ORF">JOB18_025303</name>
</gene>
<reference evidence="2 3" key="1">
    <citation type="journal article" date="2021" name="Sci. Rep.">
        <title>Chromosome anchoring in Senegalese sole (Solea senegalensis) reveals sex-associated markers and genome rearrangements in flatfish.</title>
        <authorList>
            <person name="Guerrero-Cozar I."/>
            <person name="Gomez-Garrido J."/>
            <person name="Berbel C."/>
            <person name="Martinez-Blanch J.F."/>
            <person name="Alioto T."/>
            <person name="Claros M.G."/>
            <person name="Gagnaire P.A."/>
            <person name="Manchado M."/>
        </authorList>
    </citation>
    <scope>NUCLEOTIDE SEQUENCE [LARGE SCALE GENOMIC DNA]</scope>
    <source>
        <strain evidence="2">Sse05_10M</strain>
    </source>
</reference>
<organism evidence="2 3">
    <name type="scientific">Solea senegalensis</name>
    <name type="common">Senegalese sole</name>
    <dbReference type="NCBI Taxonomy" id="28829"/>
    <lineage>
        <taxon>Eukaryota</taxon>
        <taxon>Metazoa</taxon>
        <taxon>Chordata</taxon>
        <taxon>Craniata</taxon>
        <taxon>Vertebrata</taxon>
        <taxon>Euteleostomi</taxon>
        <taxon>Actinopterygii</taxon>
        <taxon>Neopterygii</taxon>
        <taxon>Teleostei</taxon>
        <taxon>Neoteleostei</taxon>
        <taxon>Acanthomorphata</taxon>
        <taxon>Carangaria</taxon>
        <taxon>Pleuronectiformes</taxon>
        <taxon>Pleuronectoidei</taxon>
        <taxon>Soleidae</taxon>
        <taxon>Solea</taxon>
    </lineage>
</organism>
<dbReference type="AlphaFoldDB" id="A0AAV6SZM1"/>
<feature type="compositionally biased region" description="Polar residues" evidence="1">
    <location>
        <begin position="27"/>
        <end position="37"/>
    </location>
</feature>
<dbReference type="PANTHER" id="PTHR31097">
    <property type="entry name" value="SI:DKEY-276J7.1"/>
    <property type="match status" value="1"/>
</dbReference>
<feature type="region of interest" description="Disordered" evidence="1">
    <location>
        <begin position="1"/>
        <end position="175"/>
    </location>
</feature>